<sequence>MPTWRKISQESLTSSHRYQHKSTNVACILRGRKIVLQHQYCQIAYL</sequence>
<reference evidence="1" key="2">
    <citation type="journal article" date="2015" name="Data Brief">
        <title>Shoot transcriptome of the giant reed, Arundo donax.</title>
        <authorList>
            <person name="Barrero R.A."/>
            <person name="Guerrero F.D."/>
            <person name="Moolhuijzen P."/>
            <person name="Goolsby J.A."/>
            <person name="Tidwell J."/>
            <person name="Bellgard S.E."/>
            <person name="Bellgard M.I."/>
        </authorList>
    </citation>
    <scope>NUCLEOTIDE SEQUENCE</scope>
    <source>
        <tissue evidence="1">Shoot tissue taken approximately 20 cm above the soil surface</tissue>
    </source>
</reference>
<reference evidence="1" key="1">
    <citation type="submission" date="2014-09" db="EMBL/GenBank/DDBJ databases">
        <authorList>
            <person name="Magalhaes I.L.F."/>
            <person name="Oliveira U."/>
            <person name="Santos F.R."/>
            <person name="Vidigal T.H.D.A."/>
            <person name="Brescovit A.D."/>
            <person name="Santos A.J."/>
        </authorList>
    </citation>
    <scope>NUCLEOTIDE SEQUENCE</scope>
    <source>
        <tissue evidence="1">Shoot tissue taken approximately 20 cm above the soil surface</tissue>
    </source>
</reference>
<proteinExistence type="predicted"/>
<accession>A0A0A9FMC3</accession>
<organism evidence="1">
    <name type="scientific">Arundo donax</name>
    <name type="common">Giant reed</name>
    <name type="synonym">Donax arundinaceus</name>
    <dbReference type="NCBI Taxonomy" id="35708"/>
    <lineage>
        <taxon>Eukaryota</taxon>
        <taxon>Viridiplantae</taxon>
        <taxon>Streptophyta</taxon>
        <taxon>Embryophyta</taxon>
        <taxon>Tracheophyta</taxon>
        <taxon>Spermatophyta</taxon>
        <taxon>Magnoliopsida</taxon>
        <taxon>Liliopsida</taxon>
        <taxon>Poales</taxon>
        <taxon>Poaceae</taxon>
        <taxon>PACMAD clade</taxon>
        <taxon>Arundinoideae</taxon>
        <taxon>Arundineae</taxon>
        <taxon>Arundo</taxon>
    </lineage>
</organism>
<evidence type="ECO:0000313" key="1">
    <source>
        <dbReference type="EMBL" id="JAE11271.1"/>
    </source>
</evidence>
<name>A0A0A9FMC3_ARUDO</name>
<protein>
    <submittedName>
        <fullName evidence="1">Uncharacterized protein</fullName>
    </submittedName>
</protein>
<dbReference type="AlphaFoldDB" id="A0A0A9FMC3"/>
<dbReference type="EMBL" id="GBRH01186625">
    <property type="protein sequence ID" value="JAE11271.1"/>
    <property type="molecule type" value="Transcribed_RNA"/>
</dbReference>